<accession>A0A9P5Z450</accession>
<dbReference type="SUPFAM" id="SSF48576">
    <property type="entry name" value="Terpenoid synthases"/>
    <property type="match status" value="1"/>
</dbReference>
<evidence type="ECO:0000313" key="1">
    <source>
        <dbReference type="EMBL" id="KAF9480491.1"/>
    </source>
</evidence>
<dbReference type="OrthoDB" id="3349471at2759"/>
<organism evidence="1 2">
    <name type="scientific">Pholiota conissans</name>
    <dbReference type="NCBI Taxonomy" id="109636"/>
    <lineage>
        <taxon>Eukaryota</taxon>
        <taxon>Fungi</taxon>
        <taxon>Dikarya</taxon>
        <taxon>Basidiomycota</taxon>
        <taxon>Agaricomycotina</taxon>
        <taxon>Agaricomycetes</taxon>
        <taxon>Agaricomycetidae</taxon>
        <taxon>Agaricales</taxon>
        <taxon>Agaricineae</taxon>
        <taxon>Strophariaceae</taxon>
        <taxon>Pholiota</taxon>
    </lineage>
</organism>
<dbReference type="InterPro" id="IPR008949">
    <property type="entry name" value="Isoprenoid_synthase_dom_sf"/>
</dbReference>
<keyword evidence="2" id="KW-1185">Reference proteome</keyword>
<proteinExistence type="predicted"/>
<reference evidence="1" key="1">
    <citation type="submission" date="2020-11" db="EMBL/GenBank/DDBJ databases">
        <authorList>
            <consortium name="DOE Joint Genome Institute"/>
            <person name="Ahrendt S."/>
            <person name="Riley R."/>
            <person name="Andreopoulos W."/>
            <person name="Labutti K."/>
            <person name="Pangilinan J."/>
            <person name="Ruiz-Duenas F.J."/>
            <person name="Barrasa J.M."/>
            <person name="Sanchez-Garcia M."/>
            <person name="Camarero S."/>
            <person name="Miyauchi S."/>
            <person name="Serrano A."/>
            <person name="Linde D."/>
            <person name="Babiker R."/>
            <person name="Drula E."/>
            <person name="Ayuso-Fernandez I."/>
            <person name="Pacheco R."/>
            <person name="Padilla G."/>
            <person name="Ferreira P."/>
            <person name="Barriuso J."/>
            <person name="Kellner H."/>
            <person name="Castanera R."/>
            <person name="Alfaro M."/>
            <person name="Ramirez L."/>
            <person name="Pisabarro A.G."/>
            <person name="Kuo A."/>
            <person name="Tritt A."/>
            <person name="Lipzen A."/>
            <person name="He G."/>
            <person name="Yan M."/>
            <person name="Ng V."/>
            <person name="Cullen D."/>
            <person name="Martin F."/>
            <person name="Rosso M.-N."/>
            <person name="Henrissat B."/>
            <person name="Hibbett D."/>
            <person name="Martinez A.T."/>
            <person name="Grigoriev I.V."/>
        </authorList>
    </citation>
    <scope>NUCLEOTIDE SEQUENCE</scope>
    <source>
        <strain evidence="1">CIRM-BRFM 674</strain>
    </source>
</reference>
<dbReference type="Proteomes" id="UP000807469">
    <property type="component" value="Unassembled WGS sequence"/>
</dbReference>
<sequence length="370" mass="42433">MATSTLSTVVDTKCIPAYFSCLPVRIHNDTKAIDAATWDAINICAAVGTKERSQAAYRHTNPYGSPYAVCHPECNIRKLEYFVKVVEMIWIDDDVTEELPHAEALEEHEILRQGLHPEFDNDTNTGKTVGVKKAYLRAQRDGMLALDPVGTPGVLAVLDRYLYEYDRSDEDYLTLETYLPYRIHNAGYYVCARFTRWAMGIEITEEESKVVEEFERILGSVLALTNDYFSWRKEKLQYTDRVRNAVPILMRQYNIPEPQARLLLKGFIVEEEEKAKRIRMKLESRPDLSVDFVRYLDMLELYCGGNCYWSATCPRYNKPQEEEAAVVPKESAPPVEKHAEVKVVRDIPEAKTKAEIVVEPIIETVVQAHN</sequence>
<dbReference type="EMBL" id="MU155193">
    <property type="protein sequence ID" value="KAF9480491.1"/>
    <property type="molecule type" value="Genomic_DNA"/>
</dbReference>
<name>A0A9P5Z450_9AGAR</name>
<evidence type="ECO:0000313" key="2">
    <source>
        <dbReference type="Proteomes" id="UP000807469"/>
    </source>
</evidence>
<comment type="caution">
    <text evidence="1">The sequence shown here is derived from an EMBL/GenBank/DDBJ whole genome shotgun (WGS) entry which is preliminary data.</text>
</comment>
<gene>
    <name evidence="1" type="ORF">BDN70DRAFT_607105</name>
</gene>
<dbReference type="Gene3D" id="1.10.600.10">
    <property type="entry name" value="Farnesyl Diphosphate Synthase"/>
    <property type="match status" value="1"/>
</dbReference>
<dbReference type="Pfam" id="PF19086">
    <property type="entry name" value="Terpene_syn_C_2"/>
    <property type="match status" value="1"/>
</dbReference>
<protein>
    <submittedName>
        <fullName evidence="1">Terpenoid synthase</fullName>
    </submittedName>
</protein>
<dbReference type="AlphaFoldDB" id="A0A9P5Z450"/>